<dbReference type="Gene3D" id="3.10.100.10">
    <property type="entry name" value="Mannose-Binding Protein A, subunit A"/>
    <property type="match status" value="1"/>
</dbReference>
<dbReference type="AlphaFoldDB" id="A0A671WFI8"/>
<reference evidence="4" key="1">
    <citation type="submission" date="2021-04" db="EMBL/GenBank/DDBJ databases">
        <authorList>
            <consortium name="Wellcome Sanger Institute Data Sharing"/>
        </authorList>
    </citation>
    <scope>NUCLEOTIDE SEQUENCE [LARGE SCALE GENOMIC DNA]</scope>
</reference>
<dbReference type="InterPro" id="IPR018378">
    <property type="entry name" value="C-type_lectin_CS"/>
</dbReference>
<dbReference type="Pfam" id="PF00059">
    <property type="entry name" value="Lectin_C"/>
    <property type="match status" value="1"/>
</dbReference>
<reference evidence="4" key="3">
    <citation type="submission" date="2025-09" db="UniProtKB">
        <authorList>
            <consortium name="Ensembl"/>
        </authorList>
    </citation>
    <scope>IDENTIFICATION</scope>
</reference>
<dbReference type="InterPro" id="IPR016186">
    <property type="entry name" value="C-type_lectin-like/link_sf"/>
</dbReference>
<dbReference type="PROSITE" id="PS00615">
    <property type="entry name" value="C_TYPE_LECTIN_1"/>
    <property type="match status" value="1"/>
</dbReference>
<feature type="region of interest" description="Disordered" evidence="2">
    <location>
        <begin position="167"/>
        <end position="186"/>
    </location>
</feature>
<dbReference type="PANTHER" id="PTHR45784">
    <property type="entry name" value="C-TYPE LECTIN DOMAIN FAMILY 20 MEMBER A-RELATED"/>
    <property type="match status" value="1"/>
</dbReference>
<evidence type="ECO:0000313" key="4">
    <source>
        <dbReference type="Ensembl" id="ENSSAUP00010037854.1"/>
    </source>
</evidence>
<dbReference type="SUPFAM" id="SSF56436">
    <property type="entry name" value="C-type lectin-like"/>
    <property type="match status" value="1"/>
</dbReference>
<dbReference type="GeneTree" id="ENSGT00940000178184"/>
<dbReference type="InterPro" id="IPR001304">
    <property type="entry name" value="C-type_lectin-like"/>
</dbReference>
<dbReference type="SMART" id="SM00034">
    <property type="entry name" value="CLECT"/>
    <property type="match status" value="1"/>
</dbReference>
<organism evidence="4 5">
    <name type="scientific">Sparus aurata</name>
    <name type="common">Gilthead sea bream</name>
    <dbReference type="NCBI Taxonomy" id="8175"/>
    <lineage>
        <taxon>Eukaryota</taxon>
        <taxon>Metazoa</taxon>
        <taxon>Chordata</taxon>
        <taxon>Craniata</taxon>
        <taxon>Vertebrata</taxon>
        <taxon>Euteleostomi</taxon>
        <taxon>Actinopterygii</taxon>
        <taxon>Neopterygii</taxon>
        <taxon>Teleostei</taxon>
        <taxon>Neoteleostei</taxon>
        <taxon>Acanthomorphata</taxon>
        <taxon>Eupercaria</taxon>
        <taxon>Spariformes</taxon>
        <taxon>Sparidae</taxon>
        <taxon>Sparus</taxon>
    </lineage>
</organism>
<dbReference type="PROSITE" id="PS50041">
    <property type="entry name" value="C_TYPE_LECTIN_2"/>
    <property type="match status" value="1"/>
</dbReference>
<accession>A0A671WFI8</accession>
<dbReference type="InParanoid" id="A0A671WFI8"/>
<evidence type="ECO:0000256" key="2">
    <source>
        <dbReference type="SAM" id="MobiDB-lite"/>
    </source>
</evidence>
<evidence type="ECO:0000313" key="5">
    <source>
        <dbReference type="Proteomes" id="UP000472265"/>
    </source>
</evidence>
<dbReference type="Proteomes" id="UP000472265">
    <property type="component" value="Chromosome 17"/>
</dbReference>
<feature type="domain" description="C-type lectin" evidence="3">
    <location>
        <begin position="69"/>
        <end position="157"/>
    </location>
</feature>
<dbReference type="Ensembl" id="ENSSAUT00010039867.1">
    <property type="protein sequence ID" value="ENSSAUP00010037854.1"/>
    <property type="gene ID" value="ENSSAUG00010015984.1"/>
</dbReference>
<reference evidence="4" key="2">
    <citation type="submission" date="2025-08" db="UniProtKB">
        <authorList>
            <consortium name="Ensembl"/>
        </authorList>
    </citation>
    <scope>IDENTIFICATION</scope>
</reference>
<proteinExistence type="predicted"/>
<keyword evidence="1" id="KW-1015">Disulfide bond</keyword>
<name>A0A671WFI8_SPAAU</name>
<evidence type="ECO:0000259" key="3">
    <source>
        <dbReference type="PROSITE" id="PS50041"/>
    </source>
</evidence>
<sequence>MASLYSEAEGVSGGDVSQSANWASGNESQLCAAVSDEHQKWYTAQCLNEHGFHCSVKDKIVHHADILDWYSASQYCQAESGQLATVTRLNTGQFQMSGWIGLYQGEDETWQWIGDLQSDYRNWEEGEPLNRDCAYLNVVNQKWYSEGCSKRHEVVCYDDKLLYNNKNNNNNNNITNNNNNNNNNNDNNDNTFSNWYFITMSFFLFEYKCK</sequence>
<protein>
    <recommendedName>
        <fullName evidence="3">C-type lectin domain-containing protein</fullName>
    </recommendedName>
</protein>
<dbReference type="InterPro" id="IPR016187">
    <property type="entry name" value="CTDL_fold"/>
</dbReference>
<evidence type="ECO:0000256" key="1">
    <source>
        <dbReference type="ARBA" id="ARBA00023157"/>
    </source>
</evidence>
<dbReference type="OMA" id="YQGEDET"/>
<dbReference type="PANTHER" id="PTHR45784:SF3">
    <property type="entry name" value="C-TYPE LECTIN DOMAIN FAMILY 4 MEMBER K-LIKE-RELATED"/>
    <property type="match status" value="1"/>
</dbReference>
<dbReference type="CDD" id="cd00037">
    <property type="entry name" value="CLECT"/>
    <property type="match status" value="1"/>
</dbReference>
<keyword evidence="5" id="KW-1185">Reference proteome</keyword>